<dbReference type="Proteomes" id="UP000838878">
    <property type="component" value="Chromosome 1"/>
</dbReference>
<accession>A0A8J9V0B0</accession>
<proteinExistence type="predicted"/>
<dbReference type="EMBL" id="OV170221">
    <property type="protein sequence ID" value="CAH0713183.1"/>
    <property type="molecule type" value="Genomic_DNA"/>
</dbReference>
<organism evidence="1 2">
    <name type="scientific">Brenthis ino</name>
    <name type="common">lesser marbled fritillary</name>
    <dbReference type="NCBI Taxonomy" id="405034"/>
    <lineage>
        <taxon>Eukaryota</taxon>
        <taxon>Metazoa</taxon>
        <taxon>Ecdysozoa</taxon>
        <taxon>Arthropoda</taxon>
        <taxon>Hexapoda</taxon>
        <taxon>Insecta</taxon>
        <taxon>Pterygota</taxon>
        <taxon>Neoptera</taxon>
        <taxon>Endopterygota</taxon>
        <taxon>Lepidoptera</taxon>
        <taxon>Glossata</taxon>
        <taxon>Ditrysia</taxon>
        <taxon>Papilionoidea</taxon>
        <taxon>Nymphalidae</taxon>
        <taxon>Heliconiinae</taxon>
        <taxon>Argynnini</taxon>
        <taxon>Brenthis</taxon>
    </lineage>
</organism>
<name>A0A8J9V0B0_9NEOP</name>
<gene>
    <name evidence="1" type="ORF">BINO364_LOCUS372</name>
</gene>
<evidence type="ECO:0000313" key="2">
    <source>
        <dbReference type="Proteomes" id="UP000838878"/>
    </source>
</evidence>
<keyword evidence="2" id="KW-1185">Reference proteome</keyword>
<sequence length="76" mass="8283">MVAMVSITTRAWCLPPGPLLPPRAPSPGPPAFYRSRPSPRAPLQIKLHERSKRLAAADTLRANRAPLTDSINFVLA</sequence>
<protein>
    <submittedName>
        <fullName evidence="1">Uncharacterized protein</fullName>
    </submittedName>
</protein>
<reference evidence="1" key="1">
    <citation type="submission" date="2021-12" db="EMBL/GenBank/DDBJ databases">
        <authorList>
            <person name="Martin H S."/>
        </authorList>
    </citation>
    <scope>NUCLEOTIDE SEQUENCE</scope>
</reference>
<evidence type="ECO:0000313" key="1">
    <source>
        <dbReference type="EMBL" id="CAH0713183.1"/>
    </source>
</evidence>
<dbReference type="AlphaFoldDB" id="A0A8J9V0B0"/>
<feature type="non-terminal residue" evidence="1">
    <location>
        <position position="76"/>
    </location>
</feature>